<sequence length="113" mass="12855">MDFAYTMKALRSKKKVGDLKLLTSYLEEADLITTNHSTKRSSRSFRISRDHSTLRSSRGHHHFTSPLDHETTTRPLTRPPGSSIVLNPSKYFVVLSIRVSGYLAISSMYFSFS</sequence>
<reference evidence="2 3" key="1">
    <citation type="submission" date="2019-11" db="EMBL/GenBank/DDBJ databases">
        <authorList>
            <person name="Jiao W.-B."/>
            <person name="Schneeberger K."/>
        </authorList>
    </citation>
    <scope>NUCLEOTIDE SEQUENCE [LARGE SCALE GENOMIC DNA]</scope>
    <source>
        <strain evidence="3">cv. An-1</strain>
    </source>
</reference>
<organism evidence="2 3">
    <name type="scientific">Arabidopsis thaliana</name>
    <name type="common">Mouse-ear cress</name>
    <dbReference type="NCBI Taxonomy" id="3702"/>
    <lineage>
        <taxon>Eukaryota</taxon>
        <taxon>Viridiplantae</taxon>
        <taxon>Streptophyta</taxon>
        <taxon>Embryophyta</taxon>
        <taxon>Tracheophyta</taxon>
        <taxon>Spermatophyta</taxon>
        <taxon>Magnoliopsida</taxon>
        <taxon>eudicotyledons</taxon>
        <taxon>Gunneridae</taxon>
        <taxon>Pentapetalae</taxon>
        <taxon>rosids</taxon>
        <taxon>malvids</taxon>
        <taxon>Brassicales</taxon>
        <taxon>Brassicaceae</taxon>
        <taxon>Camelineae</taxon>
        <taxon>Arabidopsis</taxon>
    </lineage>
</organism>
<dbReference type="Proteomes" id="UP000426265">
    <property type="component" value="Unassembled WGS sequence"/>
</dbReference>
<dbReference type="AlphaFoldDB" id="A0A654EAK0"/>
<dbReference type="EMBL" id="CACRSJ010000014">
    <property type="protein sequence ID" value="VYS44541.1"/>
    <property type="molecule type" value="Genomic_DNA"/>
</dbReference>
<name>A0A654EAK0_ARATH</name>
<evidence type="ECO:0000256" key="1">
    <source>
        <dbReference type="SAM" id="MobiDB-lite"/>
    </source>
</evidence>
<protein>
    <submittedName>
        <fullName evidence="2">Uncharacterized protein</fullName>
    </submittedName>
</protein>
<evidence type="ECO:0000313" key="3">
    <source>
        <dbReference type="Proteomes" id="UP000426265"/>
    </source>
</evidence>
<evidence type="ECO:0000313" key="2">
    <source>
        <dbReference type="EMBL" id="VYS44541.1"/>
    </source>
</evidence>
<accession>A0A654EAK0</accession>
<gene>
    <name evidence="2" type="ORF">AN1_LOCUS51</name>
</gene>
<feature type="region of interest" description="Disordered" evidence="1">
    <location>
        <begin position="42"/>
        <end position="81"/>
    </location>
</feature>
<proteinExistence type="predicted"/>